<dbReference type="InterPro" id="IPR022803">
    <property type="entry name" value="Ribosomal_uL5_dom_sf"/>
</dbReference>
<evidence type="ECO:0000313" key="5">
    <source>
        <dbReference type="EMBL" id="KAF6139232.1"/>
    </source>
</evidence>
<keyword evidence="2" id="KW-0689">Ribosomal protein</keyword>
<dbReference type="EMBL" id="JACGCM010000655">
    <property type="protein sequence ID" value="KAF6169517.1"/>
    <property type="molecule type" value="Genomic_DNA"/>
</dbReference>
<dbReference type="GO" id="GO:0006412">
    <property type="term" value="P:translation"/>
    <property type="evidence" value="ECO:0007669"/>
    <property type="project" value="InterPro"/>
</dbReference>
<dbReference type="SUPFAM" id="SSF55282">
    <property type="entry name" value="RL5-like"/>
    <property type="match status" value="1"/>
</dbReference>
<name>A0A7J7NQM7_9MAGN</name>
<dbReference type="Gene3D" id="3.30.1440.10">
    <property type="match status" value="1"/>
</dbReference>
<comment type="similarity">
    <text evidence="1">Belongs to the universal ribosomal protein uL5 family.</text>
</comment>
<evidence type="ECO:0000256" key="3">
    <source>
        <dbReference type="ARBA" id="ARBA00023274"/>
    </source>
</evidence>
<gene>
    <name evidence="5" type="ORF">GIB67_002733</name>
    <name evidence="8" type="ORF">GIB67_013217</name>
    <name evidence="7" type="ORF">GIB67_017368</name>
    <name evidence="6" type="ORF">GIB67_018562</name>
</gene>
<evidence type="ECO:0000313" key="9">
    <source>
        <dbReference type="Proteomes" id="UP000541444"/>
    </source>
</evidence>
<dbReference type="EMBL" id="JACGCM010001345">
    <property type="protein sequence ID" value="KAF6156344.1"/>
    <property type="molecule type" value="Genomic_DNA"/>
</dbReference>
<keyword evidence="3" id="KW-0687">Ribonucleoprotein</keyword>
<protein>
    <recommendedName>
        <fullName evidence="10">Ribosomal protein L5</fullName>
    </recommendedName>
</protein>
<reference evidence="8 9" key="1">
    <citation type="journal article" date="2020" name="IScience">
        <title>Genome Sequencing of the Endangered Kingdonia uniflora (Circaeasteraceae, Ranunculales) Reveals Potential Mechanisms of Evolutionary Specialization.</title>
        <authorList>
            <person name="Sun Y."/>
            <person name="Deng T."/>
            <person name="Zhang A."/>
            <person name="Moore M.J."/>
            <person name="Landis J.B."/>
            <person name="Lin N."/>
            <person name="Zhang H."/>
            <person name="Zhang X."/>
            <person name="Huang J."/>
            <person name="Zhang X."/>
            <person name="Sun H."/>
            <person name="Wang H."/>
        </authorList>
    </citation>
    <scope>NUCLEOTIDE SEQUENCE [LARGE SCALE GENOMIC DNA]</scope>
    <source>
        <strain evidence="8">TB1705</strain>
        <tissue evidence="8">Leaf</tissue>
    </source>
</reference>
<dbReference type="OrthoDB" id="1908144at2759"/>
<dbReference type="GO" id="GO:1990904">
    <property type="term" value="C:ribonucleoprotein complex"/>
    <property type="evidence" value="ECO:0007669"/>
    <property type="project" value="UniProtKB-KW"/>
</dbReference>
<feature type="region of interest" description="Disordered" evidence="4">
    <location>
        <begin position="80"/>
        <end position="100"/>
    </location>
</feature>
<evidence type="ECO:0000256" key="1">
    <source>
        <dbReference type="ARBA" id="ARBA00008553"/>
    </source>
</evidence>
<dbReference type="GO" id="GO:0005840">
    <property type="term" value="C:ribosome"/>
    <property type="evidence" value="ECO:0007669"/>
    <property type="project" value="UniProtKB-KW"/>
</dbReference>
<evidence type="ECO:0000313" key="8">
    <source>
        <dbReference type="EMBL" id="KAF6169517.1"/>
    </source>
</evidence>
<dbReference type="EMBL" id="JACGCM010002521">
    <property type="protein sequence ID" value="KAF6139232.1"/>
    <property type="molecule type" value="Genomic_DNA"/>
</dbReference>
<sequence length="193" mass="21798">MLPLHFHYEEVLRQDLLLKPNHANVLEVPVPFEIRVVPKPNEISTPSPTLNRSEKRTKNVKLAMEIHSGQRFINDRRAPKFLGSSRSNPTSHLMGHGGPGRQSTLRGLLLSHFSVRISTVMSAIDLGDSPVSIRGNSILFSMEREFCELSPELEEHFELFEEMRGFNVTIVTSAKTEDETLPLWSGLLQKDEG</sequence>
<proteinExistence type="inferred from homology"/>
<evidence type="ECO:0000313" key="7">
    <source>
        <dbReference type="EMBL" id="KAF6162720.1"/>
    </source>
</evidence>
<evidence type="ECO:0000256" key="4">
    <source>
        <dbReference type="SAM" id="MobiDB-lite"/>
    </source>
</evidence>
<organism evidence="8 9">
    <name type="scientific">Kingdonia uniflora</name>
    <dbReference type="NCBI Taxonomy" id="39325"/>
    <lineage>
        <taxon>Eukaryota</taxon>
        <taxon>Viridiplantae</taxon>
        <taxon>Streptophyta</taxon>
        <taxon>Embryophyta</taxon>
        <taxon>Tracheophyta</taxon>
        <taxon>Spermatophyta</taxon>
        <taxon>Magnoliopsida</taxon>
        <taxon>Ranunculales</taxon>
        <taxon>Circaeasteraceae</taxon>
        <taxon>Kingdonia</taxon>
    </lineage>
</organism>
<comment type="caution">
    <text evidence="8">The sequence shown here is derived from an EMBL/GenBank/DDBJ whole genome shotgun (WGS) entry which is preliminary data.</text>
</comment>
<dbReference type="AlphaFoldDB" id="A0A7J7NQM7"/>
<dbReference type="Proteomes" id="UP000541444">
    <property type="component" value="Unassembled WGS sequence"/>
</dbReference>
<evidence type="ECO:0000313" key="6">
    <source>
        <dbReference type="EMBL" id="KAF6156344.1"/>
    </source>
</evidence>
<dbReference type="GO" id="GO:0003735">
    <property type="term" value="F:structural constituent of ribosome"/>
    <property type="evidence" value="ECO:0007669"/>
    <property type="project" value="InterPro"/>
</dbReference>
<dbReference type="InterPro" id="IPR002132">
    <property type="entry name" value="Ribosomal_uL5"/>
</dbReference>
<evidence type="ECO:0000256" key="2">
    <source>
        <dbReference type="ARBA" id="ARBA00022980"/>
    </source>
</evidence>
<dbReference type="EMBL" id="JACGCM010001012">
    <property type="protein sequence ID" value="KAF6162720.1"/>
    <property type="molecule type" value="Genomic_DNA"/>
</dbReference>
<keyword evidence="9" id="KW-1185">Reference proteome</keyword>
<dbReference type="PANTHER" id="PTHR11994">
    <property type="entry name" value="60S RIBOSOMAL PROTEIN L11-RELATED"/>
    <property type="match status" value="1"/>
</dbReference>
<evidence type="ECO:0008006" key="10">
    <source>
        <dbReference type="Google" id="ProtNLM"/>
    </source>
</evidence>
<accession>A0A7J7NQM7</accession>